<proteinExistence type="inferred from homology"/>
<evidence type="ECO:0000259" key="5">
    <source>
        <dbReference type="Pfam" id="PF07715"/>
    </source>
</evidence>
<feature type="signal peptide" evidence="3">
    <location>
        <begin position="1"/>
        <end position="29"/>
    </location>
</feature>
<keyword evidence="7" id="KW-1185">Reference proteome</keyword>
<dbReference type="PROSITE" id="PS52016">
    <property type="entry name" value="TONB_DEPENDENT_REC_3"/>
    <property type="match status" value="1"/>
</dbReference>
<organism evidence="6 7">
    <name type="scientific">Acetobacteroides hydrogenigenes</name>
    <dbReference type="NCBI Taxonomy" id="979970"/>
    <lineage>
        <taxon>Bacteria</taxon>
        <taxon>Pseudomonadati</taxon>
        <taxon>Bacteroidota</taxon>
        <taxon>Bacteroidia</taxon>
        <taxon>Bacteroidales</taxon>
        <taxon>Rikenellaceae</taxon>
        <taxon>Acetobacteroides</taxon>
    </lineage>
</organism>
<dbReference type="InterPro" id="IPR037066">
    <property type="entry name" value="Plug_dom_sf"/>
</dbReference>
<dbReference type="Pfam" id="PF07715">
    <property type="entry name" value="Plug"/>
    <property type="match status" value="1"/>
</dbReference>
<dbReference type="Pfam" id="PF00593">
    <property type="entry name" value="TonB_dep_Rec_b-barrel"/>
    <property type="match status" value="1"/>
</dbReference>
<dbReference type="GO" id="GO:0009279">
    <property type="term" value="C:cell outer membrane"/>
    <property type="evidence" value="ECO:0007669"/>
    <property type="project" value="UniProtKB-SubCell"/>
</dbReference>
<dbReference type="InterPro" id="IPR000531">
    <property type="entry name" value="Beta-barrel_TonB"/>
</dbReference>
<dbReference type="InterPro" id="IPR039426">
    <property type="entry name" value="TonB-dep_rcpt-like"/>
</dbReference>
<feature type="domain" description="TonB-dependent receptor plug" evidence="5">
    <location>
        <begin position="131"/>
        <end position="237"/>
    </location>
</feature>
<feature type="domain" description="TonB-dependent receptor-like beta-barrel" evidence="4">
    <location>
        <begin position="431"/>
        <end position="1067"/>
    </location>
</feature>
<evidence type="ECO:0000259" key="4">
    <source>
        <dbReference type="Pfam" id="PF00593"/>
    </source>
</evidence>
<dbReference type="FunFam" id="2.60.40.1120:FF:000003">
    <property type="entry name" value="Outer membrane protein Omp121"/>
    <property type="match status" value="1"/>
</dbReference>
<accession>A0A4R2EJ81</accession>
<dbReference type="InterPro" id="IPR008969">
    <property type="entry name" value="CarboxyPept-like_regulatory"/>
</dbReference>
<keyword evidence="1 2" id="KW-0472">Membrane</keyword>
<comment type="similarity">
    <text evidence="1 2">Belongs to the TonB-dependent receptor family.</text>
</comment>
<dbReference type="InterPro" id="IPR012910">
    <property type="entry name" value="Plug_dom"/>
</dbReference>
<dbReference type="Gene3D" id="2.60.40.1120">
    <property type="entry name" value="Carboxypeptidase-like, regulatory domain"/>
    <property type="match status" value="1"/>
</dbReference>
<comment type="caution">
    <text evidence="6">The sequence shown here is derived from an EMBL/GenBank/DDBJ whole genome shotgun (WGS) entry which is preliminary data.</text>
</comment>
<feature type="chain" id="PRO_5020551123" evidence="3">
    <location>
        <begin position="30"/>
        <end position="1106"/>
    </location>
</feature>
<dbReference type="NCBIfam" id="TIGR04057">
    <property type="entry name" value="SusC_RagA_signa"/>
    <property type="match status" value="1"/>
</dbReference>
<keyword evidence="1" id="KW-0998">Cell outer membrane</keyword>
<evidence type="ECO:0000256" key="1">
    <source>
        <dbReference type="PROSITE-ProRule" id="PRU01360"/>
    </source>
</evidence>
<dbReference type="InterPro" id="IPR023996">
    <property type="entry name" value="TonB-dep_OMP_SusC/RagA"/>
</dbReference>
<name>A0A4R2EJ81_9BACT</name>
<dbReference type="AlphaFoldDB" id="A0A4R2EJ81"/>
<dbReference type="EMBL" id="SLWB01000006">
    <property type="protein sequence ID" value="TCN68551.1"/>
    <property type="molecule type" value="Genomic_DNA"/>
</dbReference>
<evidence type="ECO:0000313" key="6">
    <source>
        <dbReference type="EMBL" id="TCN68551.1"/>
    </source>
</evidence>
<evidence type="ECO:0000313" key="7">
    <source>
        <dbReference type="Proteomes" id="UP000294830"/>
    </source>
</evidence>
<protein>
    <submittedName>
        <fullName evidence="6">TonB-linked SusC/RagA family outer membrane protein</fullName>
    </submittedName>
</protein>
<dbReference type="Proteomes" id="UP000294830">
    <property type="component" value="Unassembled WGS sequence"/>
</dbReference>
<reference evidence="6 7" key="1">
    <citation type="submission" date="2019-03" db="EMBL/GenBank/DDBJ databases">
        <title>Genomic Encyclopedia of Archaeal and Bacterial Type Strains, Phase II (KMG-II): from individual species to whole genera.</title>
        <authorList>
            <person name="Goeker M."/>
        </authorList>
    </citation>
    <scope>NUCLEOTIDE SEQUENCE [LARGE SCALE GENOMIC DNA]</scope>
    <source>
        <strain evidence="6 7">RL-C</strain>
    </source>
</reference>
<keyword evidence="1" id="KW-0812">Transmembrane</keyword>
<gene>
    <name evidence="6" type="ORF">CLV25_106133</name>
</gene>
<dbReference type="NCBIfam" id="TIGR04056">
    <property type="entry name" value="OMP_RagA_SusC"/>
    <property type="match status" value="1"/>
</dbReference>
<keyword evidence="1" id="KW-0813">Transport</keyword>
<dbReference type="SUPFAM" id="SSF49464">
    <property type="entry name" value="Carboxypeptidase regulatory domain-like"/>
    <property type="match status" value="1"/>
</dbReference>
<evidence type="ECO:0000256" key="3">
    <source>
        <dbReference type="SAM" id="SignalP"/>
    </source>
</evidence>
<keyword evidence="2" id="KW-0798">TonB box</keyword>
<dbReference type="Pfam" id="PF13715">
    <property type="entry name" value="CarbopepD_reg_2"/>
    <property type="match status" value="1"/>
</dbReference>
<evidence type="ECO:0000256" key="2">
    <source>
        <dbReference type="RuleBase" id="RU003357"/>
    </source>
</evidence>
<keyword evidence="1" id="KW-1134">Transmembrane beta strand</keyword>
<dbReference type="Gene3D" id="2.170.130.10">
    <property type="entry name" value="TonB-dependent receptor, plug domain"/>
    <property type="match status" value="1"/>
</dbReference>
<dbReference type="InterPro" id="IPR023997">
    <property type="entry name" value="TonB-dep_OMP_SusC/RagA_CS"/>
</dbReference>
<comment type="subcellular location">
    <subcellularLocation>
        <location evidence="1">Cell outer membrane</location>
        <topology evidence="1">Multi-pass membrane protein</topology>
    </subcellularLocation>
</comment>
<sequence length="1106" mass="122177">MAISRARRGLVILGSAAFLAMLNPEASFAANTAIAVQQNKVKVKGTILDQTKNPIIGASISIKGTTTGTVTDIDGKFSIDVPAGSNLTISFMGYKSQVVKATKTDNLVIILENDNVSLEQVVVVGFGTQKKENLTGAVTAIDAKKALESKPVTNLSKGLQGVAPGLSISFSNGRPGSTASLNIRGVGSLSGSVSPLVLVDGVPSSLDLVNPEDVANISVLKDAASASIYGARAAFGVILITTKTGKSAEKVSFSYSGNVGFNKPTTLVDFMDPEQELPVMIAAQERAGNANAESFGMLYKTLLPGIVNWKQKYANNRTSNEMVYGEDWELIGGRAYFYRVWDPHKEMLNSVSPQTTHNLQVTGKVGENSSYIASVGYASEKGLMKKNTESNEKFTINFGFNTQLKKWLKADLKLYSVDTKLEEPYNYYGPGIYGNGANGYFGYYMRWGKFFPYGTYKGNYFRHAPGYLANANMNEFTSNTIRLSAALVADITKNLSWRNEYSVETKNYKSRLNGGEVKLWDFWSPMDANTIQTTALPTYVIAPLASDDRVAERRLTTRNNVFNSFATFTKSFNEAHNLKVIGGANIEWFDNNQLYAEVRGLMDRSMPEFKLAYGDPFVTGTYSPSVYQTANAGFFTRINYDYKGKYLVELNGRLDGSSSFPGSKLWGFFPSASLGYRITQEPFMEGVTKIMNDAKLRVSYGSIGNQNVGLFRFLPTMPTYKASWINGEKQVQTVSQPTVVDPDLTWENIKTTDLGVDMKFLNSMFAVSFDWYQRETEGMFAVDKTLPSSFGTSAPQTNAGNLRNRGYEITLDFNKSIGKDASVYANLTFSDSKTVVTKWNNASKTLGQYYSGMELGEIWGLETDRLYQESDFTVDGTGKYVLNSGLPSQAALAKGNFTFGPGDVMYKDLNNDGVINAGKRTADDHGDLKKIGNTTPRYLYGIRMGGSYYGFDVEMFFQGVGKRDYWASSDLILPFYNRTDAMYANQSDYWTSTNTGAFFPRPYPGHAANALSAGTSGSNNFVTQTRYLLDMSYFRFKNLTVGYTLPMDLTKKVKIDKIRVYFSGQNLAEKKDSRLPVDPEIDDTEANWGRTYPYSRTFSFGLQVNF</sequence>
<keyword evidence="3" id="KW-0732">Signal</keyword>
<dbReference type="SUPFAM" id="SSF56935">
    <property type="entry name" value="Porins"/>
    <property type="match status" value="1"/>
</dbReference>